<dbReference type="OrthoDB" id="10013535at2759"/>
<dbReference type="Pfam" id="PF12494">
    <property type="entry name" value="DUF3695"/>
    <property type="match status" value="1"/>
</dbReference>
<evidence type="ECO:0000256" key="1">
    <source>
        <dbReference type="SAM" id="MobiDB-lite"/>
    </source>
</evidence>
<dbReference type="Proteomes" id="UP000261600">
    <property type="component" value="Unplaced"/>
</dbReference>
<dbReference type="KEGG" id="malb:109969188"/>
<evidence type="ECO:0000313" key="3">
    <source>
        <dbReference type="Proteomes" id="UP000261600"/>
    </source>
</evidence>
<feature type="region of interest" description="Disordered" evidence="1">
    <location>
        <begin position="1"/>
        <end position="30"/>
    </location>
</feature>
<keyword evidence="3" id="KW-1185">Reference proteome</keyword>
<dbReference type="GeneID" id="109969188"/>
<accession>A0A3Q3K350</accession>
<dbReference type="AlphaFoldDB" id="A0A3Q3K350"/>
<name>A0A3Q3K350_MONAL</name>
<dbReference type="Ensembl" id="ENSMALT00000027712.1">
    <property type="protein sequence ID" value="ENSMALP00000027210.1"/>
    <property type="gene ID" value="ENSMALG00000018885.1"/>
</dbReference>
<reference evidence="2" key="1">
    <citation type="submission" date="2025-08" db="UniProtKB">
        <authorList>
            <consortium name="Ensembl"/>
        </authorList>
    </citation>
    <scope>IDENTIFICATION</scope>
</reference>
<dbReference type="RefSeq" id="XP_020471569.1">
    <property type="nucleotide sequence ID" value="XM_020615913.1"/>
</dbReference>
<dbReference type="InterPro" id="IPR022179">
    <property type="entry name" value="CFAP276"/>
</dbReference>
<evidence type="ECO:0000313" key="2">
    <source>
        <dbReference type="Ensembl" id="ENSMALP00000027210.1"/>
    </source>
</evidence>
<dbReference type="CTD" id="127003"/>
<reference evidence="2" key="2">
    <citation type="submission" date="2025-09" db="UniProtKB">
        <authorList>
            <consortium name="Ensembl"/>
        </authorList>
    </citation>
    <scope>IDENTIFICATION</scope>
</reference>
<dbReference type="STRING" id="43700.ENSMALP00000027210"/>
<protein>
    <submittedName>
        <fullName evidence="2">Uncharacterized protein</fullName>
    </submittedName>
</protein>
<sequence length="134" mass="16074">MSNRNPFPSPKLEGDFSFSGFTPQQRKTYDKPTHIAQMEEPWSRLHDAATLASTWRSVWCRKHQAPSDSLDFQLKSVYDHHKDFFWSKNQILYQKETVCEDHRKQENLKLDKEKKDTDMRVWVDPLRRSIYSIK</sequence>
<organism evidence="2 3">
    <name type="scientific">Monopterus albus</name>
    <name type="common">Swamp eel</name>
    <dbReference type="NCBI Taxonomy" id="43700"/>
    <lineage>
        <taxon>Eukaryota</taxon>
        <taxon>Metazoa</taxon>
        <taxon>Chordata</taxon>
        <taxon>Craniata</taxon>
        <taxon>Vertebrata</taxon>
        <taxon>Euteleostomi</taxon>
        <taxon>Actinopterygii</taxon>
        <taxon>Neopterygii</taxon>
        <taxon>Teleostei</taxon>
        <taxon>Neoteleostei</taxon>
        <taxon>Acanthomorphata</taxon>
        <taxon>Anabantaria</taxon>
        <taxon>Synbranchiformes</taxon>
        <taxon>Synbranchidae</taxon>
        <taxon>Monopterus</taxon>
    </lineage>
</organism>
<proteinExistence type="predicted"/>